<dbReference type="RefSeq" id="WP_256355997.1">
    <property type="nucleotide sequence ID" value="NZ_CATKQF010000074.1"/>
</dbReference>
<dbReference type="EMBL" id="FNTC01000002">
    <property type="protein sequence ID" value="SEB68910.1"/>
    <property type="molecule type" value="Genomic_DNA"/>
</dbReference>
<dbReference type="AlphaFoldDB" id="A0A1H4LE27"/>
<proteinExistence type="predicted"/>
<evidence type="ECO:0000313" key="1">
    <source>
        <dbReference type="EMBL" id="SEB68910.1"/>
    </source>
</evidence>
<dbReference type="Proteomes" id="UP000198542">
    <property type="component" value="Unassembled WGS sequence"/>
</dbReference>
<protein>
    <submittedName>
        <fullName evidence="1">Uncharacterized protein</fullName>
    </submittedName>
</protein>
<gene>
    <name evidence="1" type="ORF">SAMN04490187_1589</name>
</gene>
<organism evidence="1 2">
    <name type="scientific">Pseudomonas jessenii</name>
    <dbReference type="NCBI Taxonomy" id="77298"/>
    <lineage>
        <taxon>Bacteria</taxon>
        <taxon>Pseudomonadati</taxon>
        <taxon>Pseudomonadota</taxon>
        <taxon>Gammaproteobacteria</taxon>
        <taxon>Pseudomonadales</taxon>
        <taxon>Pseudomonadaceae</taxon>
        <taxon>Pseudomonas</taxon>
    </lineage>
</organism>
<accession>A0A1H4LE27</accession>
<reference evidence="2" key="1">
    <citation type="submission" date="2016-10" db="EMBL/GenBank/DDBJ databases">
        <authorList>
            <person name="Varghese N."/>
            <person name="Submissions S."/>
        </authorList>
    </citation>
    <scope>NUCLEOTIDE SEQUENCE [LARGE SCALE GENOMIC DNA]</scope>
    <source>
        <strain evidence="2">BS3660</strain>
    </source>
</reference>
<name>A0A1H4LE27_PSEJE</name>
<keyword evidence="2" id="KW-1185">Reference proteome</keyword>
<evidence type="ECO:0000313" key="2">
    <source>
        <dbReference type="Proteomes" id="UP000198542"/>
    </source>
</evidence>
<sequence>MKASLPHKQKSAAANEFALGLLTAAIHPNLPATLTTSASLQF</sequence>